<dbReference type="Gene3D" id="3.40.449.10">
    <property type="entry name" value="Phosphoenolpyruvate Carboxykinase, domain 1"/>
    <property type="match status" value="1"/>
</dbReference>
<dbReference type="GO" id="GO:0042594">
    <property type="term" value="P:response to starvation"/>
    <property type="evidence" value="ECO:0007669"/>
    <property type="project" value="TreeGrafter"/>
</dbReference>
<evidence type="ECO:0000313" key="17">
    <source>
        <dbReference type="EMBL" id="CAH1101645.1"/>
    </source>
</evidence>
<evidence type="ECO:0000256" key="8">
    <source>
        <dbReference type="ARBA" id="ARBA00023134"/>
    </source>
</evidence>
<dbReference type="GO" id="GO:0006094">
    <property type="term" value="P:gluconeogenesis"/>
    <property type="evidence" value="ECO:0007669"/>
    <property type="project" value="InterPro"/>
</dbReference>
<dbReference type="EC" id="4.1.1.32" evidence="4"/>
<dbReference type="Gene3D" id="2.170.8.10">
    <property type="entry name" value="Phosphoenolpyruvate Carboxykinase, domain 2"/>
    <property type="match status" value="1"/>
</dbReference>
<dbReference type="EMBL" id="OV651823">
    <property type="protein sequence ID" value="CAH1101645.1"/>
    <property type="molecule type" value="Genomic_DNA"/>
</dbReference>
<dbReference type="GO" id="GO:0071333">
    <property type="term" value="P:cellular response to glucose stimulus"/>
    <property type="evidence" value="ECO:0007669"/>
    <property type="project" value="TreeGrafter"/>
</dbReference>
<dbReference type="Gene3D" id="3.90.228.20">
    <property type="match status" value="1"/>
</dbReference>
<dbReference type="FunFam" id="3.90.228.20:FF:000005">
    <property type="entry name" value="Phosphoenolpyruvate carboxykinase [GTP], mitochondrial"/>
    <property type="match status" value="1"/>
</dbReference>
<evidence type="ECO:0000256" key="10">
    <source>
        <dbReference type="ARBA" id="ARBA00023239"/>
    </source>
</evidence>
<sequence>MPALYPTVVSNRFTNEIGGFTKSFGTPDVVIGQVRALSVVHGDLKELPEKVKSYVQENIKLCEPDKIHICDGTDYENQKLIDQMLEQGTITALSKYENCWLARTNPADTARVESKTFISTEKKSETIPTPKNGVKGALGNWIAPADMDAAIKERFTSCMIGRTMYVVPFSMGPIGSPLSKIGIELTDSPYVVASMRIMTRMGAPILKKLKDDQDFVKCLHSVGRPSNGIVEYPNWPCDPERTIILHRPKNNEIVSYGSGYGGNSLLGKKCFALRIGSTIAKREGWLAEHMLILGITNPKGQKRYIAAAFPSACGKTNLAMMTPSLPGYKIECVGDDIAWMKFDKNGQLRAINPENGFFGVAPGTSRSSNPIAMDTIFKNTVFTNVASTSDGGVFWEGMEKEVVDNTNITDWKGNPWKKGQSTPAAHPNSRFCTPASQCPIIDPAWEDAEGVPISAILFGGRRPTGVPLVYEARDWKHGVFIGSSMRSEATAAAEYKGKVIMHDPFAMRPFFGYNFGQYLSHWLSMENRSDKLPKIFHVNWFRKDSNGKFLWPGFGENSRVLDWILRRLDGEKIAQETPIGLIPAPNSFNLKGIEENVNLEELFNIPKDFWLNEVEAIEKYFDDQVGKDLPKEIVLQLENLKKRLAQM</sequence>
<dbReference type="FunFam" id="3.40.449.10:FF:000003">
    <property type="entry name" value="Phosphoenolpyruvate carboxykinase, cytosolic [GTP]"/>
    <property type="match status" value="1"/>
</dbReference>
<evidence type="ECO:0000256" key="12">
    <source>
        <dbReference type="ARBA" id="ARBA00058806"/>
    </source>
</evidence>
<evidence type="ECO:0000256" key="13">
    <source>
        <dbReference type="ARBA" id="ARBA00072283"/>
    </source>
</evidence>
<organism evidence="17 18">
    <name type="scientific">Psylliodes chrysocephalus</name>
    <dbReference type="NCBI Taxonomy" id="3402493"/>
    <lineage>
        <taxon>Eukaryota</taxon>
        <taxon>Metazoa</taxon>
        <taxon>Ecdysozoa</taxon>
        <taxon>Arthropoda</taxon>
        <taxon>Hexapoda</taxon>
        <taxon>Insecta</taxon>
        <taxon>Pterygota</taxon>
        <taxon>Neoptera</taxon>
        <taxon>Endopterygota</taxon>
        <taxon>Coleoptera</taxon>
        <taxon>Polyphaga</taxon>
        <taxon>Cucujiformia</taxon>
        <taxon>Chrysomeloidea</taxon>
        <taxon>Chrysomelidae</taxon>
        <taxon>Galerucinae</taxon>
        <taxon>Alticini</taxon>
        <taxon>Psylliodes</taxon>
    </lineage>
</organism>
<evidence type="ECO:0000256" key="14">
    <source>
        <dbReference type="SAM" id="MobiDB-lite"/>
    </source>
</evidence>
<dbReference type="CDD" id="cd00819">
    <property type="entry name" value="PEPCK_GTP"/>
    <property type="match status" value="1"/>
</dbReference>
<keyword evidence="10" id="KW-0456">Lyase</keyword>
<evidence type="ECO:0000256" key="9">
    <source>
        <dbReference type="ARBA" id="ARBA00023211"/>
    </source>
</evidence>
<dbReference type="Proteomes" id="UP001153636">
    <property type="component" value="Chromosome 11"/>
</dbReference>
<name>A0A9P0G9B7_9CUCU</name>
<proteinExistence type="inferred from homology"/>
<evidence type="ECO:0000256" key="11">
    <source>
        <dbReference type="ARBA" id="ARBA00051400"/>
    </source>
</evidence>
<keyword evidence="9" id="KW-0464">Manganese</keyword>
<dbReference type="PROSITE" id="PS00505">
    <property type="entry name" value="PEPCK_GTP"/>
    <property type="match status" value="1"/>
</dbReference>
<dbReference type="AlphaFoldDB" id="A0A9P0G9B7"/>
<evidence type="ECO:0000256" key="3">
    <source>
        <dbReference type="ARBA" id="ARBA00011245"/>
    </source>
</evidence>
<evidence type="ECO:0000256" key="6">
    <source>
        <dbReference type="ARBA" id="ARBA00022741"/>
    </source>
</evidence>
<reference evidence="17" key="1">
    <citation type="submission" date="2022-01" db="EMBL/GenBank/DDBJ databases">
        <authorList>
            <person name="King R."/>
        </authorList>
    </citation>
    <scope>NUCLEOTIDE SEQUENCE</scope>
</reference>
<evidence type="ECO:0000256" key="5">
    <source>
        <dbReference type="ARBA" id="ARBA00022723"/>
    </source>
</evidence>
<comment type="subunit">
    <text evidence="3">Monomer.</text>
</comment>
<comment type="cofactor">
    <cofactor evidence="1">
        <name>Mn(2+)</name>
        <dbReference type="ChEBI" id="CHEBI:29035"/>
    </cofactor>
</comment>
<dbReference type="GO" id="GO:0005829">
    <property type="term" value="C:cytosol"/>
    <property type="evidence" value="ECO:0007669"/>
    <property type="project" value="TreeGrafter"/>
</dbReference>
<dbReference type="GO" id="GO:0030145">
    <property type="term" value="F:manganese ion binding"/>
    <property type="evidence" value="ECO:0007669"/>
    <property type="project" value="TreeGrafter"/>
</dbReference>
<keyword evidence="7" id="KW-0210">Decarboxylase</keyword>
<keyword evidence="8" id="KW-0342">GTP-binding</keyword>
<evidence type="ECO:0000256" key="1">
    <source>
        <dbReference type="ARBA" id="ARBA00001936"/>
    </source>
</evidence>
<dbReference type="InterPro" id="IPR018091">
    <property type="entry name" value="PEP_carboxykin_GTP_CS"/>
</dbReference>
<accession>A0A9P0G9B7</accession>
<dbReference type="GO" id="GO:0046327">
    <property type="term" value="P:glycerol biosynthetic process from pyruvate"/>
    <property type="evidence" value="ECO:0007669"/>
    <property type="project" value="TreeGrafter"/>
</dbReference>
<dbReference type="Pfam" id="PF17297">
    <property type="entry name" value="PEPCK_N"/>
    <property type="match status" value="1"/>
</dbReference>
<comment type="similarity">
    <text evidence="2">Belongs to the phosphoenolpyruvate carboxykinase [GTP] family.</text>
</comment>
<evidence type="ECO:0000259" key="15">
    <source>
        <dbReference type="Pfam" id="PF00821"/>
    </source>
</evidence>
<keyword evidence="18" id="KW-1185">Reference proteome</keyword>
<dbReference type="HAMAP" id="MF_00452">
    <property type="entry name" value="PEPCK_GTP"/>
    <property type="match status" value="1"/>
</dbReference>
<keyword evidence="6" id="KW-0547">Nucleotide-binding</keyword>
<feature type="domain" description="Phosphoenolpyruvate carboxykinase C-terminal P-loop" evidence="15">
    <location>
        <begin position="285"/>
        <end position="643"/>
    </location>
</feature>
<evidence type="ECO:0000256" key="4">
    <source>
        <dbReference type="ARBA" id="ARBA00012306"/>
    </source>
</evidence>
<dbReference type="InterPro" id="IPR008210">
    <property type="entry name" value="PEP_carboxykinase_N"/>
</dbReference>
<dbReference type="InterPro" id="IPR013035">
    <property type="entry name" value="PEP_carboxykinase_C"/>
</dbReference>
<evidence type="ECO:0000256" key="7">
    <source>
        <dbReference type="ARBA" id="ARBA00022793"/>
    </source>
</evidence>
<dbReference type="NCBIfam" id="NF003253">
    <property type="entry name" value="PRK04210.1"/>
    <property type="match status" value="1"/>
</dbReference>
<dbReference type="PANTHER" id="PTHR11561:SF0">
    <property type="entry name" value="PHOSPHOENOLPYRUVATE CARBOXYKINASE [GTP]-RELATED"/>
    <property type="match status" value="1"/>
</dbReference>
<dbReference type="GO" id="GO:0005525">
    <property type="term" value="F:GTP binding"/>
    <property type="evidence" value="ECO:0007669"/>
    <property type="project" value="UniProtKB-KW"/>
</dbReference>
<dbReference type="SUPFAM" id="SSF68923">
    <property type="entry name" value="PEP carboxykinase N-terminal domain"/>
    <property type="match status" value="1"/>
</dbReference>
<feature type="domain" description="Phosphoenolpyruvate carboxykinase GTP-utilising N-terminal" evidence="16">
    <location>
        <begin position="54"/>
        <end position="281"/>
    </location>
</feature>
<dbReference type="GO" id="GO:0033993">
    <property type="term" value="P:response to lipid"/>
    <property type="evidence" value="ECO:0007669"/>
    <property type="project" value="TreeGrafter"/>
</dbReference>
<dbReference type="GO" id="GO:0019543">
    <property type="term" value="P:propionate catabolic process"/>
    <property type="evidence" value="ECO:0007669"/>
    <property type="project" value="TreeGrafter"/>
</dbReference>
<feature type="region of interest" description="Disordered" evidence="14">
    <location>
        <begin position="409"/>
        <end position="429"/>
    </location>
</feature>
<dbReference type="PIRSF" id="PIRSF001348">
    <property type="entry name" value="PEP_carboxykinase_GTP"/>
    <property type="match status" value="1"/>
</dbReference>
<comment type="function">
    <text evidence="12">Catalyzes the conversion of oxaloacetate (OAA) to phosphoenolpyruvate (PEP), the rate-limiting step in the metabolic pathway that produces glucose from lactate and other precursors derived from the citric acid cycle.</text>
</comment>
<dbReference type="GO" id="GO:0004613">
    <property type="term" value="F:phosphoenolpyruvate carboxykinase (GTP) activity"/>
    <property type="evidence" value="ECO:0007669"/>
    <property type="project" value="UniProtKB-EC"/>
</dbReference>
<dbReference type="Pfam" id="PF00821">
    <property type="entry name" value="PEPCK_GTP"/>
    <property type="match status" value="1"/>
</dbReference>
<dbReference type="GO" id="GO:0006107">
    <property type="term" value="P:oxaloacetate metabolic process"/>
    <property type="evidence" value="ECO:0007669"/>
    <property type="project" value="TreeGrafter"/>
</dbReference>
<dbReference type="InterPro" id="IPR035078">
    <property type="entry name" value="PEP_carboxykinase_GTP_N"/>
</dbReference>
<evidence type="ECO:0000259" key="16">
    <source>
        <dbReference type="Pfam" id="PF17297"/>
    </source>
</evidence>
<keyword evidence="5" id="KW-0479">Metal-binding</keyword>
<evidence type="ECO:0000256" key="2">
    <source>
        <dbReference type="ARBA" id="ARBA00005796"/>
    </source>
</evidence>
<gene>
    <name evidence="17" type="ORF">PSYICH_LOCUS2945</name>
</gene>
<comment type="catalytic activity">
    <reaction evidence="11">
        <text>oxaloacetate + GTP = phosphoenolpyruvate + GDP + CO2</text>
        <dbReference type="Rhea" id="RHEA:10388"/>
        <dbReference type="ChEBI" id="CHEBI:16452"/>
        <dbReference type="ChEBI" id="CHEBI:16526"/>
        <dbReference type="ChEBI" id="CHEBI:37565"/>
        <dbReference type="ChEBI" id="CHEBI:58189"/>
        <dbReference type="ChEBI" id="CHEBI:58702"/>
        <dbReference type="EC" id="4.1.1.32"/>
    </reaction>
</comment>
<dbReference type="OrthoDB" id="5841594at2759"/>
<dbReference type="PANTHER" id="PTHR11561">
    <property type="entry name" value="PHOSPHOENOLPYRUVATE CARBOXYKINASE"/>
    <property type="match status" value="1"/>
</dbReference>
<dbReference type="InterPro" id="IPR008209">
    <property type="entry name" value="PEP_carboxykinase_GTP"/>
</dbReference>
<dbReference type="SUPFAM" id="SSF53795">
    <property type="entry name" value="PEP carboxykinase-like"/>
    <property type="match status" value="1"/>
</dbReference>
<dbReference type="InterPro" id="IPR035077">
    <property type="entry name" value="PEP_carboxykinase_GTP_C"/>
</dbReference>
<evidence type="ECO:0000313" key="18">
    <source>
        <dbReference type="Proteomes" id="UP001153636"/>
    </source>
</evidence>
<protein>
    <recommendedName>
        <fullName evidence="13">Phosphoenolpyruvate carboxykinase [GTP]</fullName>
        <ecNumber evidence="4">4.1.1.32</ecNumber>
    </recommendedName>
</protein>